<keyword evidence="5" id="KW-0539">Nucleus</keyword>
<evidence type="ECO:0000313" key="9">
    <source>
        <dbReference type="Proteomes" id="UP000095751"/>
    </source>
</evidence>
<dbReference type="AlphaFoldDB" id="A0A1E7FG39"/>
<evidence type="ECO:0000313" key="8">
    <source>
        <dbReference type="EMBL" id="OEU16753.1"/>
    </source>
</evidence>
<dbReference type="PROSITE" id="PS50076">
    <property type="entry name" value="DNAJ_2"/>
    <property type="match status" value="1"/>
</dbReference>
<evidence type="ECO:0000256" key="1">
    <source>
        <dbReference type="ARBA" id="ARBA00004123"/>
    </source>
</evidence>
<feature type="region of interest" description="Disordered" evidence="6">
    <location>
        <begin position="39"/>
        <end position="64"/>
    </location>
</feature>
<dbReference type="InterPro" id="IPR001623">
    <property type="entry name" value="DnaJ_domain"/>
</dbReference>
<dbReference type="PRINTS" id="PR00625">
    <property type="entry name" value="JDOMAIN"/>
</dbReference>
<sequence length="374" mass="43743">MPSSSDKLIPSNDPYEVLGVPFNATDAEVKKAYRKLALKYHPDKQQQQQQGKNHAASAEEISKKFHDIKEARSFLLDADHAEARRKLNAKRESDRLRQQTEALREKNMSERRKRLREELREKEKVAIRQSQSKKQQRKQNKEDDIVNQLRKEGRRKKEEYAERDAQKKEDDELKETIRERKTSRHDQLEERQVRLKWERKKMKPSPSEDSLVVLLSKPFGLVESVELLGRKGNQALVTFNDQSSCKPCVDHYATSTVMRAKYVGRRKEEEEERAEHQAQKQADHRSSQHTDTDMNESLEDRRMRQAVERDRLLRQLEEDEDDDNDEKEGNSAKKMGNDTLGDTDIIYNDLSPIEALEKFEGFVLGNTVSSRVTV</sequence>
<dbReference type="KEGG" id="fcy:FRACYDRAFT_225831"/>
<dbReference type="PANTHER" id="PTHR44313:SF1">
    <property type="entry name" value="DNAJ HOMOLOG SUBFAMILY C MEMBER 17"/>
    <property type="match status" value="1"/>
</dbReference>
<dbReference type="Pfam" id="PF00226">
    <property type="entry name" value="DnaJ"/>
    <property type="match status" value="1"/>
</dbReference>
<accession>A0A1E7FG39</accession>
<dbReference type="InterPro" id="IPR036869">
    <property type="entry name" value="J_dom_sf"/>
</dbReference>
<dbReference type="PANTHER" id="PTHR44313">
    <property type="entry name" value="DNAJ HOMOLOG SUBFAMILY C MEMBER 17"/>
    <property type="match status" value="1"/>
</dbReference>
<feature type="region of interest" description="Disordered" evidence="6">
    <location>
        <begin position="264"/>
        <end position="342"/>
    </location>
</feature>
<feature type="compositionally biased region" description="Basic and acidic residues" evidence="6">
    <location>
        <begin position="139"/>
        <end position="193"/>
    </location>
</feature>
<dbReference type="SUPFAM" id="SSF46565">
    <property type="entry name" value="Chaperone J-domain"/>
    <property type="match status" value="1"/>
</dbReference>
<evidence type="ECO:0000256" key="3">
    <source>
        <dbReference type="ARBA" id="ARBA00022490"/>
    </source>
</evidence>
<dbReference type="Gene3D" id="1.10.287.110">
    <property type="entry name" value="DnaJ domain"/>
    <property type="match status" value="1"/>
</dbReference>
<feature type="compositionally biased region" description="Basic and acidic residues" evidence="6">
    <location>
        <begin position="86"/>
        <end position="126"/>
    </location>
</feature>
<dbReference type="GO" id="GO:0005681">
    <property type="term" value="C:spliceosomal complex"/>
    <property type="evidence" value="ECO:0007669"/>
    <property type="project" value="TreeGrafter"/>
</dbReference>
<dbReference type="CDD" id="cd06257">
    <property type="entry name" value="DnaJ"/>
    <property type="match status" value="1"/>
</dbReference>
<keyword evidence="4" id="KW-0143">Chaperone</keyword>
<dbReference type="SMART" id="SM00271">
    <property type="entry name" value="DnaJ"/>
    <property type="match status" value="1"/>
</dbReference>
<name>A0A1E7FG39_9STRA</name>
<feature type="compositionally biased region" description="Acidic residues" evidence="6">
    <location>
        <begin position="317"/>
        <end position="326"/>
    </location>
</feature>
<feature type="domain" description="J" evidence="7">
    <location>
        <begin position="13"/>
        <end position="97"/>
    </location>
</feature>
<feature type="compositionally biased region" description="Basic and acidic residues" evidence="6">
    <location>
        <begin position="265"/>
        <end position="316"/>
    </location>
</feature>
<reference evidence="8 9" key="1">
    <citation type="submission" date="2016-09" db="EMBL/GenBank/DDBJ databases">
        <title>Extensive genetic diversity and differential bi-allelic expression allows diatom success in the polar Southern Ocean.</title>
        <authorList>
            <consortium name="DOE Joint Genome Institute"/>
            <person name="Mock T."/>
            <person name="Otillar R.P."/>
            <person name="Strauss J."/>
            <person name="Dupont C."/>
            <person name="Frickenhaus S."/>
            <person name="Maumus F."/>
            <person name="Mcmullan M."/>
            <person name="Sanges R."/>
            <person name="Schmutz J."/>
            <person name="Toseland A."/>
            <person name="Valas R."/>
            <person name="Veluchamy A."/>
            <person name="Ward B.J."/>
            <person name="Allen A."/>
            <person name="Barry K."/>
            <person name="Falciatore A."/>
            <person name="Ferrante M."/>
            <person name="Fortunato A.E."/>
            <person name="Gloeckner G."/>
            <person name="Gruber A."/>
            <person name="Hipkin R."/>
            <person name="Janech M."/>
            <person name="Kroth P."/>
            <person name="Leese F."/>
            <person name="Lindquist E."/>
            <person name="Lyon B.R."/>
            <person name="Martin J."/>
            <person name="Mayer C."/>
            <person name="Parker M."/>
            <person name="Quesneville H."/>
            <person name="Raymond J."/>
            <person name="Uhlig C."/>
            <person name="Valentin K.U."/>
            <person name="Worden A.Z."/>
            <person name="Armbrust E.V."/>
            <person name="Bowler C."/>
            <person name="Green B."/>
            <person name="Moulton V."/>
            <person name="Van Oosterhout C."/>
            <person name="Grigoriev I."/>
        </authorList>
    </citation>
    <scope>NUCLEOTIDE SEQUENCE [LARGE SCALE GENOMIC DNA]</scope>
    <source>
        <strain evidence="8 9">CCMP1102</strain>
    </source>
</reference>
<dbReference type="InParanoid" id="A0A1E7FG39"/>
<evidence type="ECO:0000256" key="2">
    <source>
        <dbReference type="ARBA" id="ARBA00004496"/>
    </source>
</evidence>
<evidence type="ECO:0000256" key="6">
    <source>
        <dbReference type="SAM" id="MobiDB-lite"/>
    </source>
</evidence>
<organism evidence="8 9">
    <name type="scientific">Fragilariopsis cylindrus CCMP1102</name>
    <dbReference type="NCBI Taxonomy" id="635003"/>
    <lineage>
        <taxon>Eukaryota</taxon>
        <taxon>Sar</taxon>
        <taxon>Stramenopiles</taxon>
        <taxon>Ochrophyta</taxon>
        <taxon>Bacillariophyta</taxon>
        <taxon>Bacillariophyceae</taxon>
        <taxon>Bacillariophycidae</taxon>
        <taxon>Bacillariales</taxon>
        <taxon>Bacillariaceae</taxon>
        <taxon>Fragilariopsis</taxon>
    </lineage>
</organism>
<evidence type="ECO:0000256" key="5">
    <source>
        <dbReference type="ARBA" id="ARBA00023242"/>
    </source>
</evidence>
<dbReference type="Gene3D" id="3.30.70.330">
    <property type="match status" value="1"/>
</dbReference>
<protein>
    <submittedName>
        <fullName evidence="8">DnaJ-domain-containing protein</fullName>
    </submittedName>
</protein>
<dbReference type="GO" id="GO:0000390">
    <property type="term" value="P:spliceosomal complex disassembly"/>
    <property type="evidence" value="ECO:0007669"/>
    <property type="project" value="TreeGrafter"/>
</dbReference>
<dbReference type="EMBL" id="KV784358">
    <property type="protein sequence ID" value="OEU16753.1"/>
    <property type="molecule type" value="Genomic_DNA"/>
</dbReference>
<evidence type="ECO:0000256" key="4">
    <source>
        <dbReference type="ARBA" id="ARBA00023186"/>
    </source>
</evidence>
<dbReference type="InterPro" id="IPR012677">
    <property type="entry name" value="Nucleotide-bd_a/b_plait_sf"/>
</dbReference>
<gene>
    <name evidence="8" type="ORF">FRACYDRAFT_225831</name>
</gene>
<feature type="region of interest" description="Disordered" evidence="6">
    <location>
        <begin position="86"/>
        <end position="193"/>
    </location>
</feature>
<dbReference type="GO" id="GO:0005737">
    <property type="term" value="C:cytoplasm"/>
    <property type="evidence" value="ECO:0007669"/>
    <property type="project" value="UniProtKB-SubCell"/>
</dbReference>
<dbReference type="InterPro" id="IPR052094">
    <property type="entry name" value="Pre-mRNA-splicing_ERAD"/>
</dbReference>
<dbReference type="Proteomes" id="UP000095751">
    <property type="component" value="Unassembled WGS sequence"/>
</dbReference>
<proteinExistence type="predicted"/>
<comment type="subcellular location">
    <subcellularLocation>
        <location evidence="2">Cytoplasm</location>
    </subcellularLocation>
    <subcellularLocation>
        <location evidence="1">Nucleus</location>
    </subcellularLocation>
</comment>
<dbReference type="OrthoDB" id="10250354at2759"/>
<evidence type="ECO:0000259" key="7">
    <source>
        <dbReference type="PROSITE" id="PS50076"/>
    </source>
</evidence>
<keyword evidence="9" id="KW-1185">Reference proteome</keyword>
<keyword evidence="3" id="KW-0963">Cytoplasm</keyword>